<keyword evidence="5" id="KW-0007">Acetylation</keyword>
<dbReference type="EC" id="2.3.1.48" evidence="2"/>
<feature type="compositionally biased region" description="Basic and acidic residues" evidence="10">
    <location>
        <begin position="354"/>
        <end position="372"/>
    </location>
</feature>
<feature type="compositionally biased region" description="Low complexity" evidence="10">
    <location>
        <begin position="311"/>
        <end position="331"/>
    </location>
</feature>
<dbReference type="AlphaFoldDB" id="A0A8H5GQQ6"/>
<evidence type="ECO:0000256" key="5">
    <source>
        <dbReference type="ARBA" id="ARBA00022990"/>
    </source>
</evidence>
<dbReference type="GO" id="GO:0006355">
    <property type="term" value="P:regulation of DNA-templated transcription"/>
    <property type="evidence" value="ECO:0007669"/>
    <property type="project" value="InterPro"/>
</dbReference>
<evidence type="ECO:0000256" key="4">
    <source>
        <dbReference type="ARBA" id="ARBA00022763"/>
    </source>
</evidence>
<dbReference type="SMART" id="SM01250">
    <property type="entry name" value="KAT11"/>
    <property type="match status" value="1"/>
</dbReference>
<comment type="subcellular location">
    <subcellularLocation>
        <location evidence="1">Nucleus</location>
    </subcellularLocation>
</comment>
<dbReference type="GO" id="GO:0006974">
    <property type="term" value="P:DNA damage response"/>
    <property type="evidence" value="ECO:0007669"/>
    <property type="project" value="UniProtKB-KW"/>
</dbReference>
<evidence type="ECO:0000313" key="11">
    <source>
        <dbReference type="EMBL" id="KAF5369266.1"/>
    </source>
</evidence>
<dbReference type="PANTHER" id="PTHR31571:SF2">
    <property type="entry name" value="HISTONE ACETYLTRANSFERASE RTT109"/>
    <property type="match status" value="1"/>
</dbReference>
<evidence type="ECO:0000313" key="12">
    <source>
        <dbReference type="Proteomes" id="UP000559256"/>
    </source>
</evidence>
<name>A0A8H5GQQ6_9AGAR</name>
<feature type="region of interest" description="Disordered" evidence="10">
    <location>
        <begin position="305"/>
        <end position="377"/>
    </location>
</feature>
<keyword evidence="7" id="KW-0804">Transcription</keyword>
<comment type="catalytic activity">
    <reaction evidence="9">
        <text>L-lysyl-[histone] + acetyl-CoA = N(6)-acetyl-L-lysyl-[histone] + CoA + H(+)</text>
        <dbReference type="Rhea" id="RHEA:21992"/>
        <dbReference type="Rhea" id="RHEA-COMP:9845"/>
        <dbReference type="Rhea" id="RHEA-COMP:11338"/>
        <dbReference type="ChEBI" id="CHEBI:15378"/>
        <dbReference type="ChEBI" id="CHEBI:29969"/>
        <dbReference type="ChEBI" id="CHEBI:57287"/>
        <dbReference type="ChEBI" id="CHEBI:57288"/>
        <dbReference type="ChEBI" id="CHEBI:61930"/>
        <dbReference type="EC" id="2.3.1.48"/>
    </reaction>
    <physiologicalReaction direction="left-to-right" evidence="9">
        <dbReference type="Rhea" id="RHEA:21993"/>
    </physiologicalReaction>
</comment>
<organism evidence="11 12">
    <name type="scientific">Tetrapyrgos nigripes</name>
    <dbReference type="NCBI Taxonomy" id="182062"/>
    <lineage>
        <taxon>Eukaryota</taxon>
        <taxon>Fungi</taxon>
        <taxon>Dikarya</taxon>
        <taxon>Basidiomycota</taxon>
        <taxon>Agaricomycotina</taxon>
        <taxon>Agaricomycetes</taxon>
        <taxon>Agaricomycetidae</taxon>
        <taxon>Agaricales</taxon>
        <taxon>Marasmiineae</taxon>
        <taxon>Marasmiaceae</taxon>
        <taxon>Tetrapyrgos</taxon>
    </lineage>
</organism>
<dbReference type="InterPro" id="IPR013178">
    <property type="entry name" value="Histone_AcTrfase_Rtt109/CBP"/>
</dbReference>
<evidence type="ECO:0000256" key="1">
    <source>
        <dbReference type="ARBA" id="ARBA00004123"/>
    </source>
</evidence>
<evidence type="ECO:0000256" key="10">
    <source>
        <dbReference type="SAM" id="MobiDB-lite"/>
    </source>
</evidence>
<evidence type="ECO:0000256" key="7">
    <source>
        <dbReference type="ARBA" id="ARBA00023163"/>
    </source>
</evidence>
<keyword evidence="12" id="KW-1185">Reference proteome</keyword>
<sequence length="397" mass="43661">MSGNLRDALLNDLKALPGVREFHLHVVVSAPRKHSTLFQYAQPRCRTYMQDVLVLLSEQPTPDSPRVLVTAIEACVYNIPTTSCAILYISKVDSTGQASYPSPTATLVKSFLLYYTDPTTRPIVADHFWIHLFARAQSQYLFPNSADHPGKRPLSDVKLCSWWKQVLSGTAEKLQERIDSTGTGRKALIKLFYILPGYEKLEAEYTLLKHISSTSTRSSSSLSSSSLPMAHRHQLSWTYGHPYSQTDIPLPCARNTSSSGLESDSHSEVMNNLGNYIPWFDDDPKSRFLDEIAYTADKEGISSPARKRLRTVSTSAPSTSISESNGEGSESVLASVSDGYHRHSGVPDGGPEGSNEKSGDSRNGKEGGDRPLGELGKVTLMSFGRECLSDRSVLRGL</sequence>
<dbReference type="GO" id="GO:0005634">
    <property type="term" value="C:nucleus"/>
    <property type="evidence" value="ECO:0007669"/>
    <property type="project" value="UniProtKB-SubCell"/>
</dbReference>
<dbReference type="OrthoDB" id="3361892at2759"/>
<evidence type="ECO:0000256" key="2">
    <source>
        <dbReference type="ARBA" id="ARBA00013184"/>
    </source>
</evidence>
<dbReference type="Proteomes" id="UP000559256">
    <property type="component" value="Unassembled WGS sequence"/>
</dbReference>
<dbReference type="GO" id="GO:0032931">
    <property type="term" value="F:histone H3K56 acetyltransferase activity"/>
    <property type="evidence" value="ECO:0007669"/>
    <property type="project" value="TreeGrafter"/>
</dbReference>
<evidence type="ECO:0000256" key="3">
    <source>
        <dbReference type="ARBA" id="ARBA00022679"/>
    </source>
</evidence>
<evidence type="ECO:0000256" key="9">
    <source>
        <dbReference type="ARBA" id="ARBA00048940"/>
    </source>
</evidence>
<comment type="caution">
    <text evidence="11">The sequence shown here is derived from an EMBL/GenBank/DDBJ whole genome shotgun (WGS) entry which is preliminary data.</text>
</comment>
<gene>
    <name evidence="11" type="ORF">D9758_002560</name>
</gene>
<reference evidence="11 12" key="1">
    <citation type="journal article" date="2020" name="ISME J.">
        <title>Uncovering the hidden diversity of litter-decomposition mechanisms in mushroom-forming fungi.</title>
        <authorList>
            <person name="Floudas D."/>
            <person name="Bentzer J."/>
            <person name="Ahren D."/>
            <person name="Johansson T."/>
            <person name="Persson P."/>
            <person name="Tunlid A."/>
        </authorList>
    </citation>
    <scope>NUCLEOTIDE SEQUENCE [LARGE SCALE GENOMIC DNA]</scope>
    <source>
        <strain evidence="11 12">CBS 291.85</strain>
    </source>
</reference>
<keyword evidence="8" id="KW-0539">Nucleus</keyword>
<evidence type="ECO:0000256" key="6">
    <source>
        <dbReference type="ARBA" id="ARBA00023015"/>
    </source>
</evidence>
<dbReference type="PROSITE" id="PS51728">
    <property type="entry name" value="RTT109_HAT"/>
    <property type="match status" value="1"/>
</dbReference>
<dbReference type="PANTHER" id="PTHR31571">
    <property type="entry name" value="ALTERED INHERITANCE OF MITOCHONDRIA PROTEIN 6"/>
    <property type="match status" value="1"/>
</dbReference>
<dbReference type="Pfam" id="PF08214">
    <property type="entry name" value="HAT_KAT11"/>
    <property type="match status" value="1"/>
</dbReference>
<keyword evidence="4" id="KW-0227">DNA damage</keyword>
<evidence type="ECO:0000256" key="8">
    <source>
        <dbReference type="ARBA" id="ARBA00023242"/>
    </source>
</evidence>
<keyword evidence="3" id="KW-0808">Transferase</keyword>
<dbReference type="EMBL" id="JAACJM010000013">
    <property type="protein sequence ID" value="KAF5369266.1"/>
    <property type="molecule type" value="Genomic_DNA"/>
</dbReference>
<accession>A0A8H5GQQ6</accession>
<protein>
    <recommendedName>
        <fullName evidence="2">histone acetyltransferase</fullName>
        <ecNumber evidence="2">2.3.1.48</ecNumber>
    </recommendedName>
</protein>
<dbReference type="InterPro" id="IPR051236">
    <property type="entry name" value="HAT_RTT109-like"/>
</dbReference>
<dbReference type="InterPro" id="IPR016849">
    <property type="entry name" value="Rtt109"/>
</dbReference>
<proteinExistence type="predicted"/>
<keyword evidence="6" id="KW-0805">Transcription regulation</keyword>